<dbReference type="SUPFAM" id="SSF89447">
    <property type="entry name" value="AbrB/MazE/MraZ-like"/>
    <property type="match status" value="1"/>
</dbReference>
<dbReference type="EMBL" id="CP030140">
    <property type="protein sequence ID" value="AWX69713.1"/>
    <property type="molecule type" value="Genomic_DNA"/>
</dbReference>
<dbReference type="GO" id="GO:0009295">
    <property type="term" value="C:nucleoid"/>
    <property type="evidence" value="ECO:0007669"/>
    <property type="project" value="UniProtKB-SubCell"/>
</dbReference>
<evidence type="ECO:0000256" key="1">
    <source>
        <dbReference type="ARBA" id="ARBA00013860"/>
    </source>
</evidence>
<dbReference type="HAMAP" id="MF_01008">
    <property type="entry name" value="MraZ"/>
    <property type="match status" value="1"/>
</dbReference>
<dbReference type="PANTHER" id="PTHR34701">
    <property type="entry name" value="TRANSCRIPTIONAL REGULATOR MRAZ"/>
    <property type="match status" value="1"/>
</dbReference>
<gene>
    <name evidence="7" type="primary">mraZ</name>
    <name evidence="9" type="ORF">DP065_03120</name>
</gene>
<dbReference type="Gene3D" id="3.40.1550.20">
    <property type="entry name" value="Transcriptional regulator MraZ domain"/>
    <property type="match status" value="1"/>
</dbReference>
<evidence type="ECO:0000256" key="4">
    <source>
        <dbReference type="ARBA" id="ARBA00023015"/>
    </source>
</evidence>
<dbReference type="Pfam" id="PF02381">
    <property type="entry name" value="MraZ"/>
    <property type="match status" value="2"/>
</dbReference>
<dbReference type="GO" id="GO:0003700">
    <property type="term" value="F:DNA-binding transcription factor activity"/>
    <property type="evidence" value="ECO:0007669"/>
    <property type="project" value="UniProtKB-UniRule"/>
</dbReference>
<dbReference type="InterPro" id="IPR003444">
    <property type="entry name" value="MraZ"/>
</dbReference>
<evidence type="ECO:0000256" key="7">
    <source>
        <dbReference type="HAMAP-Rule" id="MF_01008"/>
    </source>
</evidence>
<evidence type="ECO:0000256" key="2">
    <source>
        <dbReference type="ARBA" id="ARBA00022490"/>
    </source>
</evidence>
<evidence type="ECO:0000313" key="10">
    <source>
        <dbReference type="Proteomes" id="UP000250218"/>
    </source>
</evidence>
<dbReference type="AlphaFoldDB" id="A0A2Z4NDP2"/>
<organism evidence="9 10">
    <name type="scientific">[Mycoplasma] anseris</name>
    <dbReference type="NCBI Taxonomy" id="92400"/>
    <lineage>
        <taxon>Bacteria</taxon>
        <taxon>Bacillati</taxon>
        <taxon>Mycoplasmatota</taxon>
        <taxon>Mycoplasmoidales</taxon>
        <taxon>Metamycoplasmataceae</taxon>
        <taxon>Metamycoplasma</taxon>
    </lineage>
</organism>
<feature type="domain" description="SpoVT-AbrB" evidence="8">
    <location>
        <begin position="4"/>
        <end position="46"/>
    </location>
</feature>
<keyword evidence="10" id="KW-1185">Reference proteome</keyword>
<sequence>MFGKFNRQLDDKNRIVIPTKILKELGEQFYITLGFDKSLVLRTEKEFEKLKMNLESNNLLNKGLRDLTRFIFGNTEEVCPDKSGRITLPKHFIDKTAITKEVVFIGVGNYCEIFAKEVYDDKEKFFEDSNNIEDLTEKLLEQGVKL</sequence>
<evidence type="ECO:0000256" key="5">
    <source>
        <dbReference type="ARBA" id="ARBA00023125"/>
    </source>
</evidence>
<dbReference type="InterPro" id="IPR020603">
    <property type="entry name" value="MraZ_dom"/>
</dbReference>
<comment type="subunit">
    <text evidence="7">Forms oligomers.</text>
</comment>
<dbReference type="PROSITE" id="PS51740">
    <property type="entry name" value="SPOVT_ABRB"/>
    <property type="match status" value="2"/>
</dbReference>
<dbReference type="Proteomes" id="UP000250218">
    <property type="component" value="Chromosome"/>
</dbReference>
<proteinExistence type="inferred from homology"/>
<comment type="subcellular location">
    <subcellularLocation>
        <location evidence="7">Cytoplasm</location>
        <location evidence="7">Nucleoid</location>
    </subcellularLocation>
</comment>
<dbReference type="PANTHER" id="PTHR34701:SF1">
    <property type="entry name" value="TRANSCRIPTIONAL REGULATOR MRAZ"/>
    <property type="match status" value="1"/>
</dbReference>
<evidence type="ECO:0000256" key="3">
    <source>
        <dbReference type="ARBA" id="ARBA00022737"/>
    </source>
</evidence>
<dbReference type="KEGG" id="mane:DP065_03120"/>
<evidence type="ECO:0000259" key="8">
    <source>
        <dbReference type="PROSITE" id="PS51740"/>
    </source>
</evidence>
<dbReference type="InterPro" id="IPR007159">
    <property type="entry name" value="SpoVT-AbrB_dom"/>
</dbReference>
<name>A0A2Z4NDP2_9BACT</name>
<evidence type="ECO:0000256" key="6">
    <source>
        <dbReference type="ARBA" id="ARBA00023163"/>
    </source>
</evidence>
<evidence type="ECO:0000313" key="9">
    <source>
        <dbReference type="EMBL" id="AWX69713.1"/>
    </source>
</evidence>
<dbReference type="InterPro" id="IPR035642">
    <property type="entry name" value="MraZ_N"/>
</dbReference>
<dbReference type="CDD" id="cd16321">
    <property type="entry name" value="MraZ_C"/>
    <property type="match status" value="1"/>
</dbReference>
<keyword evidence="5 7" id="KW-0238">DNA-binding</keyword>
<dbReference type="GO" id="GO:0000976">
    <property type="term" value="F:transcription cis-regulatory region binding"/>
    <property type="evidence" value="ECO:0007669"/>
    <property type="project" value="TreeGrafter"/>
</dbReference>
<dbReference type="GO" id="GO:2000143">
    <property type="term" value="P:negative regulation of DNA-templated transcription initiation"/>
    <property type="evidence" value="ECO:0007669"/>
    <property type="project" value="TreeGrafter"/>
</dbReference>
<reference evidence="10" key="1">
    <citation type="submission" date="2018-06" db="EMBL/GenBank/DDBJ databases">
        <title>Complete genome sequences of Mycoplasma anatis, M. anseris and M. cloacale type strains.</title>
        <authorList>
            <person name="Grozner D."/>
            <person name="Forro B."/>
            <person name="Sulyok K.M."/>
            <person name="Marton S."/>
            <person name="Kreizinger Z."/>
            <person name="Banyai K."/>
            <person name="Gyuranecz M."/>
        </authorList>
    </citation>
    <scope>NUCLEOTIDE SEQUENCE [LARGE SCALE GENOMIC DNA]</scope>
    <source>
        <strain evidence="10">ATCC 49234</strain>
    </source>
</reference>
<dbReference type="GO" id="GO:0005737">
    <property type="term" value="C:cytoplasm"/>
    <property type="evidence" value="ECO:0007669"/>
    <property type="project" value="UniProtKB-UniRule"/>
</dbReference>
<keyword evidence="3" id="KW-0677">Repeat</keyword>
<dbReference type="CDD" id="cd16320">
    <property type="entry name" value="MraZ_N"/>
    <property type="match status" value="1"/>
</dbReference>
<dbReference type="InterPro" id="IPR038619">
    <property type="entry name" value="MraZ_sf"/>
</dbReference>
<accession>A0A2Z4NDP2</accession>
<comment type="similarity">
    <text evidence="7">Belongs to the MraZ family.</text>
</comment>
<keyword evidence="2 7" id="KW-0963">Cytoplasm</keyword>
<dbReference type="InterPro" id="IPR037914">
    <property type="entry name" value="SpoVT-AbrB_sf"/>
</dbReference>
<keyword evidence="6 7" id="KW-0804">Transcription</keyword>
<dbReference type="InterPro" id="IPR035644">
    <property type="entry name" value="MraZ_C"/>
</dbReference>
<keyword evidence="4 7" id="KW-0805">Transcription regulation</keyword>
<feature type="domain" description="SpoVT-AbrB" evidence="8">
    <location>
        <begin position="75"/>
        <end position="118"/>
    </location>
</feature>
<protein>
    <recommendedName>
        <fullName evidence="1 7">Transcriptional regulator MraZ</fullName>
    </recommendedName>
</protein>